<comment type="caution">
    <text evidence="10">The sequence shown here is derived from an EMBL/GenBank/DDBJ whole genome shotgun (WGS) entry which is preliminary data.</text>
</comment>
<comment type="subcellular location">
    <subcellularLocation>
        <location evidence="1 8">Cell membrane</location>
        <topology evidence="1 8">Multi-pass membrane protein</topology>
    </subcellularLocation>
</comment>
<feature type="transmembrane region" description="Helical" evidence="8">
    <location>
        <begin position="142"/>
        <end position="161"/>
    </location>
</feature>
<evidence type="ECO:0000259" key="9">
    <source>
        <dbReference type="PROSITE" id="PS50928"/>
    </source>
</evidence>
<dbReference type="PANTHER" id="PTHR43848:SF2">
    <property type="entry name" value="PUTRESCINE TRANSPORT SYSTEM PERMEASE PROTEIN POTI"/>
    <property type="match status" value="1"/>
</dbReference>
<evidence type="ECO:0000256" key="5">
    <source>
        <dbReference type="ARBA" id="ARBA00022692"/>
    </source>
</evidence>
<accession>A0A2M8PGF5</accession>
<evidence type="ECO:0000256" key="4">
    <source>
        <dbReference type="ARBA" id="ARBA00022475"/>
    </source>
</evidence>
<evidence type="ECO:0000256" key="3">
    <source>
        <dbReference type="ARBA" id="ARBA00022448"/>
    </source>
</evidence>
<proteinExistence type="inferred from homology"/>
<dbReference type="Gene3D" id="1.10.3720.10">
    <property type="entry name" value="MetI-like"/>
    <property type="match status" value="1"/>
</dbReference>
<dbReference type="InterPro" id="IPR000515">
    <property type="entry name" value="MetI-like"/>
</dbReference>
<keyword evidence="6 8" id="KW-1133">Transmembrane helix</keyword>
<dbReference type="PANTHER" id="PTHR43848">
    <property type="entry name" value="PUTRESCINE TRANSPORT SYSTEM PERMEASE PROTEIN POTI"/>
    <property type="match status" value="1"/>
</dbReference>
<evidence type="ECO:0000256" key="1">
    <source>
        <dbReference type="ARBA" id="ARBA00004651"/>
    </source>
</evidence>
<keyword evidence="5 8" id="KW-0812">Transmembrane</keyword>
<reference evidence="10 11" key="1">
    <citation type="submission" date="2017-11" db="EMBL/GenBank/DDBJ databases">
        <title>Evolution of Phototrophy in the Chloroflexi Phylum Driven by Horizontal Gene Transfer.</title>
        <authorList>
            <person name="Ward L.M."/>
            <person name="Hemp J."/>
            <person name="Shih P.M."/>
            <person name="Mcglynn S.E."/>
            <person name="Fischer W."/>
        </authorList>
    </citation>
    <scope>NUCLEOTIDE SEQUENCE [LARGE SCALE GENOMIC DNA]</scope>
    <source>
        <strain evidence="10">JP3_13</strain>
    </source>
</reference>
<evidence type="ECO:0000256" key="6">
    <source>
        <dbReference type="ARBA" id="ARBA00022989"/>
    </source>
</evidence>
<protein>
    <submittedName>
        <fullName evidence="10">Spermidine/putrescine ABC transporter permease PotC</fullName>
    </submittedName>
</protein>
<feature type="transmembrane region" description="Helical" evidence="8">
    <location>
        <begin position="244"/>
        <end position="265"/>
    </location>
</feature>
<comment type="similarity">
    <text evidence="2">Belongs to the binding-protein-dependent transport system permease family. CysTW subfamily.</text>
</comment>
<evidence type="ECO:0000256" key="7">
    <source>
        <dbReference type="ARBA" id="ARBA00023136"/>
    </source>
</evidence>
<gene>
    <name evidence="10" type="ORF">CUN49_04475</name>
</gene>
<feature type="transmembrane region" description="Helical" evidence="8">
    <location>
        <begin position="76"/>
        <end position="102"/>
    </location>
</feature>
<dbReference type="EMBL" id="PGTM01000041">
    <property type="protein sequence ID" value="PJF36630.1"/>
    <property type="molecule type" value="Genomic_DNA"/>
</dbReference>
<dbReference type="GO" id="GO:0005886">
    <property type="term" value="C:plasma membrane"/>
    <property type="evidence" value="ECO:0007669"/>
    <property type="project" value="UniProtKB-SubCell"/>
</dbReference>
<feature type="transmembrane region" description="Helical" evidence="8">
    <location>
        <begin position="114"/>
        <end position="136"/>
    </location>
</feature>
<keyword evidence="3 8" id="KW-0813">Transport</keyword>
<evidence type="ECO:0000313" key="11">
    <source>
        <dbReference type="Proteomes" id="UP000229681"/>
    </source>
</evidence>
<name>A0A2M8PGF5_9CHLR</name>
<feature type="domain" description="ABC transmembrane type-1" evidence="9">
    <location>
        <begin position="74"/>
        <end position="265"/>
    </location>
</feature>
<dbReference type="AlphaFoldDB" id="A0A2M8PGF5"/>
<dbReference type="Proteomes" id="UP000229681">
    <property type="component" value="Unassembled WGS sequence"/>
</dbReference>
<evidence type="ECO:0000256" key="8">
    <source>
        <dbReference type="RuleBase" id="RU363032"/>
    </source>
</evidence>
<organism evidence="10 11">
    <name type="scientific">Candidatus Thermofonsia Clade 1 bacterium</name>
    <dbReference type="NCBI Taxonomy" id="2364210"/>
    <lineage>
        <taxon>Bacteria</taxon>
        <taxon>Bacillati</taxon>
        <taxon>Chloroflexota</taxon>
        <taxon>Candidatus Thermofontia</taxon>
        <taxon>Candidatus Thermofonsia Clade 1</taxon>
    </lineage>
</organism>
<dbReference type="CDD" id="cd06261">
    <property type="entry name" value="TM_PBP2"/>
    <property type="match status" value="1"/>
</dbReference>
<dbReference type="SUPFAM" id="SSF161098">
    <property type="entry name" value="MetI-like"/>
    <property type="match status" value="1"/>
</dbReference>
<dbReference type="InterPro" id="IPR051789">
    <property type="entry name" value="Bact_Polyamine_Transport"/>
</dbReference>
<sequence length="277" mass="30591">MAPRLADALRGQVRAVTRLGLPVISLSVFIFLYAPILVLVIFSFNSGTRLGVWEGFSLRWYERVFSSREWLGALQVTLWIAIGSTLIATVLGTLAGLALERFRFRGKRAYDSMLYLPVIIPDIVMALSLLLFFSAVNVSLSRWTVLIGHVAFNTAFVAVIIRARLASLDSRLEEAAADLYASPWQAFRRVTLPLLRPAILAGALMAFTMSFDEFVITSFVSGQGDTTLPVKIYASIRFGLKPEITAVASLVLLISVLLVIASLLMQRGTRKSVQMFN</sequence>
<feature type="transmembrane region" description="Helical" evidence="8">
    <location>
        <begin position="194"/>
        <end position="211"/>
    </location>
</feature>
<keyword evidence="7 8" id="KW-0472">Membrane</keyword>
<dbReference type="PROSITE" id="PS50928">
    <property type="entry name" value="ABC_TM1"/>
    <property type="match status" value="1"/>
</dbReference>
<dbReference type="GO" id="GO:0055085">
    <property type="term" value="P:transmembrane transport"/>
    <property type="evidence" value="ECO:0007669"/>
    <property type="project" value="InterPro"/>
</dbReference>
<evidence type="ECO:0000313" key="10">
    <source>
        <dbReference type="EMBL" id="PJF36630.1"/>
    </source>
</evidence>
<keyword evidence="4" id="KW-1003">Cell membrane</keyword>
<dbReference type="Pfam" id="PF00528">
    <property type="entry name" value="BPD_transp_1"/>
    <property type="match status" value="1"/>
</dbReference>
<evidence type="ECO:0000256" key="2">
    <source>
        <dbReference type="ARBA" id="ARBA00007069"/>
    </source>
</evidence>
<feature type="transmembrane region" description="Helical" evidence="8">
    <location>
        <begin position="21"/>
        <end position="44"/>
    </location>
</feature>
<dbReference type="InterPro" id="IPR035906">
    <property type="entry name" value="MetI-like_sf"/>
</dbReference>